<dbReference type="PROSITE" id="PS52004">
    <property type="entry name" value="KS3_2"/>
    <property type="match status" value="1"/>
</dbReference>
<evidence type="ECO:0000259" key="11">
    <source>
        <dbReference type="PROSITE" id="PS52004"/>
    </source>
</evidence>
<dbReference type="Pfam" id="PF14765">
    <property type="entry name" value="PS-DH"/>
    <property type="match status" value="1"/>
</dbReference>
<dbReference type="SUPFAM" id="SSF52151">
    <property type="entry name" value="FabD/lysophospholipase-like"/>
    <property type="match status" value="1"/>
</dbReference>
<dbReference type="InterPro" id="IPR002364">
    <property type="entry name" value="Quin_OxRdtase/zeta-crystal_CS"/>
</dbReference>
<dbReference type="Pfam" id="PF00550">
    <property type="entry name" value="PP-binding"/>
    <property type="match status" value="1"/>
</dbReference>
<dbReference type="SUPFAM" id="SSF47336">
    <property type="entry name" value="ACP-like"/>
    <property type="match status" value="1"/>
</dbReference>
<dbReference type="SUPFAM" id="SSF50129">
    <property type="entry name" value="GroES-like"/>
    <property type="match status" value="1"/>
</dbReference>
<dbReference type="InterPro" id="IPR018201">
    <property type="entry name" value="Ketoacyl_synth_AS"/>
</dbReference>
<dbReference type="SUPFAM" id="SSF51735">
    <property type="entry name" value="NAD(P)-binding Rossmann-fold domains"/>
    <property type="match status" value="3"/>
</dbReference>
<dbReference type="InterPro" id="IPR036736">
    <property type="entry name" value="ACP-like_sf"/>
</dbReference>
<feature type="domain" description="Ketosynthase family 3 (KS3)" evidence="11">
    <location>
        <begin position="33"/>
        <end position="459"/>
    </location>
</feature>
<dbReference type="Gene3D" id="3.10.129.110">
    <property type="entry name" value="Polyketide synthase dehydratase"/>
    <property type="match status" value="1"/>
</dbReference>
<protein>
    <submittedName>
        <fullName evidence="13">SDR family NAD(P)-dependent oxidoreductase</fullName>
    </submittedName>
</protein>
<feature type="active site" description="Proton donor; for dehydratase activity" evidence="9">
    <location>
        <position position="1141"/>
    </location>
</feature>
<dbReference type="InterPro" id="IPR001227">
    <property type="entry name" value="Ac_transferase_dom_sf"/>
</dbReference>
<dbReference type="SUPFAM" id="SSF101173">
    <property type="entry name" value="Docking domain B of the erythromycin polyketide synthase (DEBS)"/>
    <property type="match status" value="1"/>
</dbReference>
<dbReference type="Pfam" id="PF02801">
    <property type="entry name" value="Ketoacyl-synt_C"/>
    <property type="match status" value="1"/>
</dbReference>
<reference evidence="14" key="1">
    <citation type="journal article" date="2019" name="Int. J. Syst. Evol. Microbiol.">
        <title>The Global Catalogue of Microorganisms (GCM) 10K type strain sequencing project: providing services to taxonomists for standard genome sequencing and annotation.</title>
        <authorList>
            <consortium name="The Broad Institute Genomics Platform"/>
            <consortium name="The Broad Institute Genome Sequencing Center for Infectious Disease"/>
            <person name="Wu L."/>
            <person name="Ma J."/>
        </authorList>
    </citation>
    <scope>NUCLEOTIDE SEQUENCE [LARGE SCALE GENOMIC DNA]</scope>
    <source>
        <strain evidence="14">XZYJ18</strain>
    </source>
</reference>
<dbReference type="Pfam" id="PF22953">
    <property type="entry name" value="SpnB_Rossmann"/>
    <property type="match status" value="1"/>
</dbReference>
<keyword evidence="7" id="KW-0511">Multifunctional enzyme</keyword>
<dbReference type="InterPro" id="IPR016035">
    <property type="entry name" value="Acyl_Trfase/lysoPLipase"/>
</dbReference>
<dbReference type="Gene3D" id="3.90.180.10">
    <property type="entry name" value="Medium-chain alcohol dehydrogenases, catalytic domain"/>
    <property type="match status" value="1"/>
</dbReference>
<dbReference type="PROSITE" id="PS52019">
    <property type="entry name" value="PKS_MFAS_DH"/>
    <property type="match status" value="1"/>
</dbReference>
<evidence type="ECO:0000256" key="6">
    <source>
        <dbReference type="ARBA" id="ARBA00023194"/>
    </source>
</evidence>
<dbReference type="SMART" id="SM00827">
    <property type="entry name" value="PKS_AT"/>
    <property type="match status" value="1"/>
</dbReference>
<dbReference type="SMART" id="SM00823">
    <property type="entry name" value="PKS_PP"/>
    <property type="match status" value="1"/>
</dbReference>
<keyword evidence="14" id="KW-1185">Reference proteome</keyword>
<dbReference type="Pfam" id="PF00109">
    <property type="entry name" value="ketoacyl-synt"/>
    <property type="match status" value="1"/>
</dbReference>
<dbReference type="InterPro" id="IPR049552">
    <property type="entry name" value="PKS_DH_N"/>
</dbReference>
<evidence type="ECO:0000259" key="10">
    <source>
        <dbReference type="PROSITE" id="PS50075"/>
    </source>
</evidence>
<organism evidence="13 14">
    <name type="scientific">Nocardiopsis mangrovi</name>
    <dbReference type="NCBI Taxonomy" id="1179818"/>
    <lineage>
        <taxon>Bacteria</taxon>
        <taxon>Bacillati</taxon>
        <taxon>Actinomycetota</taxon>
        <taxon>Actinomycetes</taxon>
        <taxon>Streptosporangiales</taxon>
        <taxon>Nocardiopsidaceae</taxon>
        <taxon>Nocardiopsis</taxon>
    </lineage>
</organism>
<dbReference type="InterPro" id="IPR020841">
    <property type="entry name" value="PKS_Beta-ketoAc_synthase_dom"/>
</dbReference>
<dbReference type="SMART" id="SM00829">
    <property type="entry name" value="PKS_ER"/>
    <property type="match status" value="1"/>
</dbReference>
<dbReference type="InterPro" id="IPR016039">
    <property type="entry name" value="Thiolase-like"/>
</dbReference>
<evidence type="ECO:0000256" key="9">
    <source>
        <dbReference type="PROSITE-ProRule" id="PRU01363"/>
    </source>
</evidence>
<dbReference type="SUPFAM" id="SSF53901">
    <property type="entry name" value="Thiolase-like"/>
    <property type="match status" value="1"/>
</dbReference>
<dbReference type="Gene3D" id="1.10.1200.10">
    <property type="entry name" value="ACP-like"/>
    <property type="match status" value="1"/>
</dbReference>
<dbReference type="CDD" id="cd05195">
    <property type="entry name" value="enoyl_red"/>
    <property type="match status" value="1"/>
</dbReference>
<dbReference type="Gene3D" id="3.40.50.11460">
    <property type="match status" value="1"/>
</dbReference>
<keyword evidence="5" id="KW-0808">Transferase</keyword>
<dbReference type="PROSITE" id="PS01162">
    <property type="entry name" value="QOR_ZETA_CRYSTAL"/>
    <property type="match status" value="1"/>
</dbReference>
<evidence type="ECO:0000256" key="8">
    <source>
        <dbReference type="ARBA" id="ARBA00023315"/>
    </source>
</evidence>
<dbReference type="PANTHER" id="PTHR43775:SF51">
    <property type="entry name" value="INACTIVE PHENOLPHTHIOCEROL SYNTHESIS POLYKETIDE SYNTHASE TYPE I PKS1-RELATED"/>
    <property type="match status" value="1"/>
</dbReference>
<dbReference type="SMART" id="SM00826">
    <property type="entry name" value="PKS_DH"/>
    <property type="match status" value="1"/>
</dbReference>
<keyword evidence="8" id="KW-0012">Acyltransferase</keyword>
<dbReference type="InterPro" id="IPR042104">
    <property type="entry name" value="PKS_dehydratase_sf"/>
</dbReference>
<dbReference type="Gene3D" id="3.40.366.10">
    <property type="entry name" value="Malonyl-Coenzyme A Acyl Carrier Protein, domain 2"/>
    <property type="match status" value="1"/>
</dbReference>
<dbReference type="Pfam" id="PF00698">
    <property type="entry name" value="Acyl_transf_1"/>
    <property type="match status" value="1"/>
</dbReference>
<dbReference type="InterPro" id="IPR032821">
    <property type="entry name" value="PKS_assoc"/>
</dbReference>
<feature type="non-terminal residue" evidence="13">
    <location>
        <position position="2180"/>
    </location>
</feature>
<feature type="region of interest" description="C-terminal hotdog fold" evidence="9">
    <location>
        <begin position="1080"/>
        <end position="1221"/>
    </location>
</feature>
<dbReference type="Pfam" id="PF21089">
    <property type="entry name" value="PKS_DH_N"/>
    <property type="match status" value="1"/>
</dbReference>
<dbReference type="SUPFAM" id="SSF55048">
    <property type="entry name" value="Probable ACP-binding domain of malonyl-CoA ACP transacylase"/>
    <property type="match status" value="1"/>
</dbReference>
<evidence type="ECO:0000313" key="14">
    <source>
        <dbReference type="Proteomes" id="UP001595923"/>
    </source>
</evidence>
<comment type="cofactor">
    <cofactor evidence="1">
        <name>pantetheine 4'-phosphate</name>
        <dbReference type="ChEBI" id="CHEBI:47942"/>
    </cofactor>
</comment>
<name>A0ABV9E744_9ACTN</name>
<dbReference type="PROSITE" id="PS00012">
    <property type="entry name" value="PHOSPHOPANTETHEINE"/>
    <property type="match status" value="1"/>
</dbReference>
<dbReference type="InterPro" id="IPR020806">
    <property type="entry name" value="PKS_PP-bd"/>
</dbReference>
<dbReference type="PANTHER" id="PTHR43775">
    <property type="entry name" value="FATTY ACID SYNTHASE"/>
    <property type="match status" value="1"/>
</dbReference>
<dbReference type="Pfam" id="PF08659">
    <property type="entry name" value="KR"/>
    <property type="match status" value="1"/>
</dbReference>
<dbReference type="InterPro" id="IPR055123">
    <property type="entry name" value="SpnB-like_Rossmann"/>
</dbReference>
<evidence type="ECO:0000256" key="5">
    <source>
        <dbReference type="ARBA" id="ARBA00022679"/>
    </source>
</evidence>
<keyword evidence="4" id="KW-0597">Phosphoprotein</keyword>
<dbReference type="Proteomes" id="UP001595923">
    <property type="component" value="Unassembled WGS sequence"/>
</dbReference>
<accession>A0ABV9E744</accession>
<dbReference type="InterPro" id="IPR057326">
    <property type="entry name" value="KR_dom"/>
</dbReference>
<dbReference type="InterPro" id="IPR013154">
    <property type="entry name" value="ADH-like_N"/>
</dbReference>
<evidence type="ECO:0000259" key="12">
    <source>
        <dbReference type="PROSITE" id="PS52019"/>
    </source>
</evidence>
<comment type="caution">
    <text evidence="13">The sequence shown here is derived from an EMBL/GenBank/DDBJ whole genome shotgun (WGS) entry which is preliminary data.</text>
</comment>
<dbReference type="Pfam" id="PF16197">
    <property type="entry name" value="KAsynt_C_assoc"/>
    <property type="match status" value="1"/>
</dbReference>
<dbReference type="RefSeq" id="WP_378580465.1">
    <property type="nucleotide sequence ID" value="NZ_JBHSFQ010000056.1"/>
</dbReference>
<dbReference type="Pfam" id="PF08990">
    <property type="entry name" value="Docking"/>
    <property type="match status" value="1"/>
</dbReference>
<evidence type="ECO:0000256" key="3">
    <source>
        <dbReference type="ARBA" id="ARBA00022450"/>
    </source>
</evidence>
<dbReference type="Gene3D" id="3.30.70.3290">
    <property type="match status" value="1"/>
</dbReference>
<gene>
    <name evidence="13" type="ORF">ACFO4E_29370</name>
</gene>
<dbReference type="InterPro" id="IPR006162">
    <property type="entry name" value="Ppantetheine_attach_site"/>
</dbReference>
<dbReference type="InterPro" id="IPR020807">
    <property type="entry name" value="PKS_DH"/>
</dbReference>
<evidence type="ECO:0000256" key="4">
    <source>
        <dbReference type="ARBA" id="ARBA00022553"/>
    </source>
</evidence>
<dbReference type="InterPro" id="IPR036299">
    <property type="entry name" value="Polyketide_synth_docking_sf"/>
</dbReference>
<dbReference type="Pfam" id="PF13602">
    <property type="entry name" value="ADH_zinc_N_2"/>
    <property type="match status" value="1"/>
</dbReference>
<dbReference type="InterPro" id="IPR014043">
    <property type="entry name" value="Acyl_transferase_dom"/>
</dbReference>
<feature type="domain" description="PKS/mFAS DH" evidence="12">
    <location>
        <begin position="943"/>
        <end position="1221"/>
    </location>
</feature>
<sequence length="2180" mass="223153">MATDDKFREYLKRATADLQRTRRRLREVEAKEREPIAIVAMGCRYPGGVESPEDLWEMVASGASGISPFPDDRGWDLEALYDPDHGASGTTYAREGGFLEGAGDFDPAFFGISPREAMAMDPQQRLLLEVSWEVVERAGIDPGTLRGSATGVFVGGTQTGYITGLGPFPDGLEGYLQTGNTSSVISGRVAYTLGLEGPAVTVDTACSSSLVGIHLACESLRRGESTLALAGGVTVMPTPELMVDFSHQQGLARDGRCKAFSDDADGTVFSEGVGMLLLERLSDAQAKGHQVLGVIRGSAVNQDGASNGLTAPNGPSQERVIRRALAGAGLSPGDLDAVEAHGTGTTLGDPIEAHALLEVFGDRPEERPLWLGSVKSNVGHTQHAAGVAGVIKMVLALRNDHMPKTLHVSEPSTHVDWEQGQVRLLSEGRAWPAVSDGRRRAGVSSFGVSGTNAHVIVEEAPDAVLPAEAEAPSAVPFGGSVAAPWVVSGRGAAALRGQAERLASFVRSDRGSGAGVAGVARGLVSRSVFEDRAVVVGPDAAGLLAGLDAVARDGAAPGVAVGRADVRREAVFVFPGQGTQWAGMGADLAGESPVFAERLGECARALSEYVDWDLFDVIHQRPGAPAFDRVDVVQPATWAVMVSLAALWESVGVVPSAVVGHSQGEVAAACVAGALSLADAARVVALRSQAIGKELAGTGGMMSVPLPEEQVLQRIEPWGERISVAAVNGPASTVVSGGAADLDGLFTELTGSGVKAKKIAVDYASHSAQVERLREVVPAELAGIEPVSVEIPFYSTVTGEPLDTKALNADYWYTNLRERVRFDDSVRAAVRDGHGLFIEASAHPVLGMSIQDIVEGAGRSGSVVGSLRRGEGGAERFLLSAGEAFAAGAGVDWSAVVAGMGPEAGPEPVAARLPTYAFQRERFWLEPVSGADVRGAGLEDADHPLVGAAVELPDEGGVVLTGRVSVSSHPWLADHGVEDRVFFPGTGFVELAVRAGDEVGSPVVEELTLEAPLVLGDDPVVLRVVAGGADESGRRAVAVYSRPVSGAVDGSWVRHASGALVAGRGGGAGFDLVEWPPAGAREVDVTGHYAGLAGQGYGYGPAFQGLKRAWVRDGEVFAEIALDEREAAGAGAFGIHPALLDSALHASGVAERAKTQPDGRAALPFAWSGVELWAAGADRLRVRVRFADDGSVALDAADSAGQPVATVDSLVLREITDQKAAPAAPPSSLLHMEWTPLADGAPAEVVPTRAAVVVDALGADFGVADALSRAGVRVGDAADPASAAGQGDVSTIVVPLPLPAVGADADAASGDVPGEVRKGLGVVLDVVRAWLADDRLADTRLVVVTRGAVAAGPGDRAPGLVGAAVSGLVRSAQAESPGRVLLVDLDAEATSLAALPSVLGIDGEPQTAVRDGEVLVPRVARPAAVRDLPIPEGGAGGFGTVSAEAGRAAPAGGDGAEIPAGSAWRLDAVEKGSIDGLALVEAPEADRDLAAGEVRVEVRAAGVNFRDVVVTLGMVPEQGEPIGGEFAGVVSEVGPGVEGFSVGDRVVGVGEAAFGPRVVSLAVLVAPLPEGWSFAEGAGVPVAFTTAWYGLVDLAGIGRGDRVLVHSGAGGVGMAAIQIARSVGAEVFATASPGKWDVLRGLGVAEDHIASSRDLGFAEKFGAVDVVLNSLAGEFTDASLALLGEGGRFVEMGKTDRRTPAEVETVYPGVVYRTFDLMDAGAQRVGEMLGEALEGCAAGSLSPLPVRCWDVRRAGEAFRFMAQARHRGKIILTVPRALDPEGTVLVTGGTGGLGAMLARHLVTAHGVRRLVLASRRGPEAEGAAELVGELEAAGAAVDVVAVDVSTREGVDRVLAAVPDGHALTGVFHTAGVLADGVVSSLDDDAIDRVLAPKADAAWWLHQATADMDLATFTLYSASAGSLDSAGQGNYSAANAFLDALALNRVRDGLPALSLAWGVWSPETGGMTRRLSDGDLGRLSRLGFTALDAEQGMSLLDAALAGAEPFVLPLPVDGRVLASRDGGVPAVLRGLVAAPVRRTVRASAGSSGSPGGASALEGRLAGLPLAEREHVVVSLVRAEAAAVLGHSSADAVAAGRAFQDLGFDSLTSVELRNRLGRAAGTRLPATAVFDHPTPAALAVFLLERLGGGGVSEAVAPVRAAVTAGPGADGAEPVAIVAMGCR</sequence>
<evidence type="ECO:0000256" key="1">
    <source>
        <dbReference type="ARBA" id="ARBA00001957"/>
    </source>
</evidence>
<feature type="domain" description="Carrier" evidence="10">
    <location>
        <begin position="2069"/>
        <end position="2144"/>
    </location>
</feature>
<comment type="pathway">
    <text evidence="2">Antibiotic biosynthesis.</text>
</comment>
<feature type="region of interest" description="N-terminal hotdog fold" evidence="9">
    <location>
        <begin position="943"/>
        <end position="1067"/>
    </location>
</feature>
<dbReference type="CDD" id="cd08956">
    <property type="entry name" value="KR_3_FAS_SDR_x"/>
    <property type="match status" value="1"/>
</dbReference>
<dbReference type="PROSITE" id="PS50075">
    <property type="entry name" value="CARRIER"/>
    <property type="match status" value="1"/>
</dbReference>
<keyword evidence="3" id="KW-0596">Phosphopantetheine</keyword>
<dbReference type="InterPro" id="IPR014030">
    <property type="entry name" value="Ketoacyl_synth_N"/>
</dbReference>
<dbReference type="InterPro" id="IPR049900">
    <property type="entry name" value="PKS_mFAS_DH"/>
</dbReference>
<dbReference type="InterPro" id="IPR013968">
    <property type="entry name" value="PKS_KR"/>
</dbReference>
<evidence type="ECO:0000256" key="7">
    <source>
        <dbReference type="ARBA" id="ARBA00023268"/>
    </source>
</evidence>
<dbReference type="Pfam" id="PF08240">
    <property type="entry name" value="ADH_N"/>
    <property type="match status" value="1"/>
</dbReference>
<dbReference type="InterPro" id="IPR049551">
    <property type="entry name" value="PKS_DH_C"/>
</dbReference>
<dbReference type="SMART" id="SM00822">
    <property type="entry name" value="PKS_KR"/>
    <property type="match status" value="1"/>
</dbReference>
<dbReference type="SMART" id="SM00825">
    <property type="entry name" value="PKS_KS"/>
    <property type="match status" value="1"/>
</dbReference>
<keyword evidence="6" id="KW-0045">Antibiotic biosynthesis</keyword>
<dbReference type="EMBL" id="JBHSFQ010000056">
    <property type="protein sequence ID" value="MFC4565984.1"/>
    <property type="molecule type" value="Genomic_DNA"/>
</dbReference>
<dbReference type="Gene3D" id="3.40.47.10">
    <property type="match status" value="1"/>
</dbReference>
<dbReference type="InterPro" id="IPR036291">
    <property type="entry name" value="NAD(P)-bd_dom_sf"/>
</dbReference>
<dbReference type="InterPro" id="IPR050091">
    <property type="entry name" value="PKS_NRPS_Biosynth_Enz"/>
</dbReference>
<dbReference type="SMART" id="SM01294">
    <property type="entry name" value="PKS_PP_betabranch"/>
    <property type="match status" value="1"/>
</dbReference>
<dbReference type="PROSITE" id="PS00606">
    <property type="entry name" value="KS3_1"/>
    <property type="match status" value="1"/>
</dbReference>
<dbReference type="InterPro" id="IPR015083">
    <property type="entry name" value="NorB/c/GfsB-D-like_docking"/>
</dbReference>
<evidence type="ECO:0000256" key="2">
    <source>
        <dbReference type="ARBA" id="ARBA00004792"/>
    </source>
</evidence>
<dbReference type="InterPro" id="IPR014031">
    <property type="entry name" value="Ketoacyl_synth_C"/>
</dbReference>
<dbReference type="Gene3D" id="3.40.50.720">
    <property type="entry name" value="NAD(P)-binding Rossmann-like Domain"/>
    <property type="match status" value="1"/>
</dbReference>
<dbReference type="InterPro" id="IPR020843">
    <property type="entry name" value="ER"/>
</dbReference>
<dbReference type="InterPro" id="IPR009081">
    <property type="entry name" value="PP-bd_ACP"/>
</dbReference>
<evidence type="ECO:0000313" key="13">
    <source>
        <dbReference type="EMBL" id="MFC4565984.1"/>
    </source>
</evidence>
<dbReference type="InterPro" id="IPR016036">
    <property type="entry name" value="Malonyl_transacylase_ACP-bd"/>
</dbReference>
<dbReference type="InterPro" id="IPR011032">
    <property type="entry name" value="GroES-like_sf"/>
</dbReference>
<dbReference type="CDD" id="cd00833">
    <property type="entry name" value="PKS"/>
    <property type="match status" value="1"/>
</dbReference>
<proteinExistence type="predicted"/>
<feature type="active site" description="Proton acceptor; for dehydratase activity" evidence="9">
    <location>
        <position position="975"/>
    </location>
</feature>